<dbReference type="GO" id="GO:0032259">
    <property type="term" value="P:methylation"/>
    <property type="evidence" value="ECO:0007669"/>
    <property type="project" value="UniProtKB-KW"/>
</dbReference>
<dbReference type="InterPro" id="IPR051198">
    <property type="entry name" value="BchE-like"/>
</dbReference>
<dbReference type="EMBL" id="JTKH01000006">
    <property type="protein sequence ID" value="KII80986.1"/>
    <property type="molecule type" value="Genomic_DNA"/>
</dbReference>
<gene>
    <name evidence="7" type="ORF">OJ16_06825</name>
</gene>
<keyword evidence="3" id="KW-0479">Metal-binding</keyword>
<proteinExistence type="predicted"/>
<dbReference type="InterPro" id="IPR007197">
    <property type="entry name" value="rSAM"/>
</dbReference>
<keyword evidence="5" id="KW-0411">Iron-sulfur</keyword>
<dbReference type="STRING" id="1461322.OJ16_06825"/>
<feature type="domain" description="Radical SAM core" evidence="6">
    <location>
        <begin position="8"/>
        <end position="248"/>
    </location>
</feature>
<protein>
    <submittedName>
        <fullName evidence="7">Methyltransferase</fullName>
    </submittedName>
</protein>
<dbReference type="AlphaFoldDB" id="A0A0C2NIM9"/>
<dbReference type="PANTHER" id="PTHR43409:SF4">
    <property type="entry name" value="RADICAL SAM SUPERFAMILY PROTEIN"/>
    <property type="match status" value="1"/>
</dbReference>
<dbReference type="GO" id="GO:0051536">
    <property type="term" value="F:iron-sulfur cluster binding"/>
    <property type="evidence" value="ECO:0007669"/>
    <property type="project" value="UniProtKB-KW"/>
</dbReference>
<evidence type="ECO:0000256" key="4">
    <source>
        <dbReference type="ARBA" id="ARBA00023004"/>
    </source>
</evidence>
<name>A0A0C2NIM9_9VIBR</name>
<dbReference type="SFLD" id="SFLDS00029">
    <property type="entry name" value="Radical_SAM"/>
    <property type="match status" value="1"/>
</dbReference>
<evidence type="ECO:0000313" key="8">
    <source>
        <dbReference type="Proteomes" id="UP000031672"/>
    </source>
</evidence>
<dbReference type="InterPro" id="IPR013785">
    <property type="entry name" value="Aldolase_TIM"/>
</dbReference>
<keyword evidence="7" id="KW-0489">Methyltransferase</keyword>
<dbReference type="InterPro" id="IPR058240">
    <property type="entry name" value="rSAM_sf"/>
</dbReference>
<evidence type="ECO:0000256" key="5">
    <source>
        <dbReference type="ARBA" id="ARBA00023014"/>
    </source>
</evidence>
<dbReference type="SMART" id="SM00729">
    <property type="entry name" value="Elp3"/>
    <property type="match status" value="1"/>
</dbReference>
<dbReference type="SFLD" id="SFLDG01082">
    <property type="entry name" value="B12-binding_domain_containing"/>
    <property type="match status" value="1"/>
</dbReference>
<evidence type="ECO:0000256" key="1">
    <source>
        <dbReference type="ARBA" id="ARBA00001966"/>
    </source>
</evidence>
<organism evidence="7 8">
    <name type="scientific">Vibrio renipiscarius</name>
    <dbReference type="NCBI Taxonomy" id="1461322"/>
    <lineage>
        <taxon>Bacteria</taxon>
        <taxon>Pseudomonadati</taxon>
        <taxon>Pseudomonadota</taxon>
        <taxon>Gammaproteobacteria</taxon>
        <taxon>Vibrionales</taxon>
        <taxon>Vibrionaceae</taxon>
        <taxon>Vibrio</taxon>
    </lineage>
</organism>
<dbReference type="InterPro" id="IPR006638">
    <property type="entry name" value="Elp3/MiaA/NifB-like_rSAM"/>
</dbReference>
<dbReference type="Proteomes" id="UP000031672">
    <property type="component" value="Unassembled WGS sequence"/>
</dbReference>
<accession>A0A0C2NNC4</accession>
<dbReference type="SUPFAM" id="SSF102114">
    <property type="entry name" value="Radical SAM enzymes"/>
    <property type="match status" value="1"/>
</dbReference>
<evidence type="ECO:0000256" key="2">
    <source>
        <dbReference type="ARBA" id="ARBA00022691"/>
    </source>
</evidence>
<dbReference type="GO" id="GO:0046872">
    <property type="term" value="F:metal ion binding"/>
    <property type="evidence" value="ECO:0007669"/>
    <property type="project" value="UniProtKB-KW"/>
</dbReference>
<reference evidence="7 8" key="1">
    <citation type="submission" date="2014-11" db="EMBL/GenBank/DDBJ databases">
        <title>Draft Genome Sequence of Vibrio piscirenalis strains CECT 8603T and CECT 8604, two marine Gammaproteobacterium isolated from cultured gilthead sea bream (Sparus aurata).</title>
        <authorList>
            <person name="Arahal D.R."/>
            <person name="Rodrigo-Torres L."/>
            <person name="Lucena T."/>
            <person name="Pujalte M.J."/>
        </authorList>
    </citation>
    <scope>NUCLEOTIDE SEQUENCE [LARGE SCALE GENOMIC DNA]</scope>
    <source>
        <strain evidence="7 8">DCR 1-4-2</strain>
    </source>
</reference>
<dbReference type="PANTHER" id="PTHR43409">
    <property type="entry name" value="ANAEROBIC MAGNESIUM-PROTOPORPHYRIN IX MONOMETHYL ESTER CYCLASE-RELATED"/>
    <property type="match status" value="1"/>
</dbReference>
<keyword evidence="8" id="KW-1185">Reference proteome</keyword>
<dbReference type="OrthoDB" id="9777636at2"/>
<dbReference type="PROSITE" id="PS51918">
    <property type="entry name" value="RADICAL_SAM"/>
    <property type="match status" value="1"/>
</dbReference>
<evidence type="ECO:0000256" key="3">
    <source>
        <dbReference type="ARBA" id="ARBA00022723"/>
    </source>
</evidence>
<evidence type="ECO:0000313" key="7">
    <source>
        <dbReference type="EMBL" id="KII80986.1"/>
    </source>
</evidence>
<keyword evidence="2" id="KW-0949">S-adenosyl-L-methionine</keyword>
<evidence type="ECO:0000259" key="6">
    <source>
        <dbReference type="PROSITE" id="PS51918"/>
    </source>
</evidence>
<keyword evidence="7" id="KW-0808">Transferase</keyword>
<dbReference type="SFLD" id="SFLDG01095">
    <property type="entry name" value="Uncharacterised_Radical_SAM_Su"/>
    <property type="match status" value="1"/>
</dbReference>
<dbReference type="Pfam" id="PF04055">
    <property type="entry name" value="Radical_SAM"/>
    <property type="match status" value="1"/>
</dbReference>
<sequence>MRYEGDIYRPPPEADAYILQCTIGCSYNKCTYCSMYKNVRYRARSLEDLKEDIAMAKAAFGQNVEKVFLSDGDAISLPTEMLLEILAELYRAFPKLTHVSTYAGPQSTLDKSLEEFKQLRAAGLTMTYLGVESGSDEVLKAVRKGVSAQEMLSAGKNIVESGIKLVAMVMIGLGGSGDMSRKHAQDTAELINQMNPYLLGVLTTVPMEGTALFRQVTKREFTLLNPYEVLQEIKVLLENLRSENLLIDSTHGSNLLAMKGTLESVKTDVLEQISDILREQDSNLIGKAYLGRF</sequence>
<dbReference type="GO" id="GO:0008168">
    <property type="term" value="F:methyltransferase activity"/>
    <property type="evidence" value="ECO:0007669"/>
    <property type="project" value="UniProtKB-KW"/>
</dbReference>
<dbReference type="RefSeq" id="WP_040988641.1">
    <property type="nucleotide sequence ID" value="NZ_JBFRUC010000015.1"/>
</dbReference>
<comment type="caution">
    <text evidence="7">The sequence shown here is derived from an EMBL/GenBank/DDBJ whole genome shotgun (WGS) entry which is preliminary data.</text>
</comment>
<keyword evidence="4" id="KW-0408">Iron</keyword>
<comment type="cofactor">
    <cofactor evidence="1">
        <name>[4Fe-4S] cluster</name>
        <dbReference type="ChEBI" id="CHEBI:49883"/>
    </cofactor>
</comment>
<accession>A0A0C2NIM9</accession>
<dbReference type="Gene3D" id="3.20.20.70">
    <property type="entry name" value="Aldolase class I"/>
    <property type="match status" value="1"/>
</dbReference>
<dbReference type="CDD" id="cd01335">
    <property type="entry name" value="Radical_SAM"/>
    <property type="match status" value="1"/>
</dbReference>